<comment type="caution">
    <text evidence="2">The sequence shown here is derived from an EMBL/GenBank/DDBJ whole genome shotgun (WGS) entry which is preliminary data.</text>
</comment>
<name>A0A6L5Y0A7_9FIRM</name>
<evidence type="ECO:0000313" key="2">
    <source>
        <dbReference type="EMBL" id="MSS64566.1"/>
    </source>
</evidence>
<protein>
    <submittedName>
        <fullName evidence="2">Helix-turn-helix transcriptional regulator</fullName>
    </submittedName>
</protein>
<dbReference type="SUPFAM" id="SSF47413">
    <property type="entry name" value="lambda repressor-like DNA-binding domains"/>
    <property type="match status" value="1"/>
</dbReference>
<dbReference type="CDD" id="cd00093">
    <property type="entry name" value="HTH_XRE"/>
    <property type="match status" value="1"/>
</dbReference>
<dbReference type="AlphaFoldDB" id="A0A6L5Y0A7"/>
<dbReference type="RefSeq" id="WP_154519956.1">
    <property type="nucleotide sequence ID" value="NZ_VUMT01000022.1"/>
</dbReference>
<dbReference type="SMART" id="SM00530">
    <property type="entry name" value="HTH_XRE"/>
    <property type="match status" value="1"/>
</dbReference>
<proteinExistence type="predicted"/>
<dbReference type="EMBL" id="VUMT01000022">
    <property type="protein sequence ID" value="MSS64566.1"/>
    <property type="molecule type" value="Genomic_DNA"/>
</dbReference>
<dbReference type="InterPro" id="IPR010982">
    <property type="entry name" value="Lambda_DNA-bd_dom_sf"/>
</dbReference>
<dbReference type="Proteomes" id="UP000482209">
    <property type="component" value="Unassembled WGS sequence"/>
</dbReference>
<sequence length="130" mass="15333">MNDTNNIIERIKKLRSKEFFNLNQNEFANRIGISRSNLANIETGKVKLTDRVAKDICKEFKINYLWLMEGEGEPIKEISIEIFDEIKKAYDLSNDDVTILKEYSSLDKNHRERLKNYIKALIYVEKKEEG</sequence>
<dbReference type="InterPro" id="IPR001387">
    <property type="entry name" value="Cro/C1-type_HTH"/>
</dbReference>
<gene>
    <name evidence="2" type="ORF">FYJ58_11870</name>
</gene>
<dbReference type="PROSITE" id="PS50943">
    <property type="entry name" value="HTH_CROC1"/>
    <property type="match status" value="1"/>
</dbReference>
<evidence type="ECO:0000313" key="3">
    <source>
        <dbReference type="Proteomes" id="UP000482209"/>
    </source>
</evidence>
<evidence type="ECO:0000259" key="1">
    <source>
        <dbReference type="PROSITE" id="PS50943"/>
    </source>
</evidence>
<keyword evidence="3" id="KW-1185">Reference proteome</keyword>
<dbReference type="GO" id="GO:0003677">
    <property type="term" value="F:DNA binding"/>
    <property type="evidence" value="ECO:0007669"/>
    <property type="project" value="InterPro"/>
</dbReference>
<reference evidence="2 3" key="1">
    <citation type="submission" date="2019-08" db="EMBL/GenBank/DDBJ databases">
        <title>In-depth cultivation of the pig gut microbiome towards novel bacterial diversity and tailored functional studies.</title>
        <authorList>
            <person name="Wylensek D."/>
            <person name="Hitch T.C.A."/>
            <person name="Clavel T."/>
        </authorList>
    </citation>
    <scope>NUCLEOTIDE SEQUENCE [LARGE SCALE GENOMIC DNA]</scope>
    <source>
        <strain evidence="2 3">WCA-693-APC-MOT-I</strain>
    </source>
</reference>
<accession>A0A6L5Y0A7</accession>
<dbReference type="Pfam" id="PF12844">
    <property type="entry name" value="HTH_19"/>
    <property type="match status" value="1"/>
</dbReference>
<feature type="domain" description="HTH cro/C1-type" evidence="1">
    <location>
        <begin position="11"/>
        <end position="67"/>
    </location>
</feature>
<organism evidence="2 3">
    <name type="scientific">Velocimicrobium porci</name>
    <dbReference type="NCBI Taxonomy" id="2606634"/>
    <lineage>
        <taxon>Bacteria</taxon>
        <taxon>Bacillati</taxon>
        <taxon>Bacillota</taxon>
        <taxon>Clostridia</taxon>
        <taxon>Lachnospirales</taxon>
        <taxon>Lachnospiraceae</taxon>
        <taxon>Velocimicrobium</taxon>
    </lineage>
</organism>
<dbReference type="Gene3D" id="1.10.260.40">
    <property type="entry name" value="lambda repressor-like DNA-binding domains"/>
    <property type="match status" value="1"/>
</dbReference>